<reference evidence="1" key="1">
    <citation type="submission" date="2014-11" db="EMBL/GenBank/DDBJ databases">
        <authorList>
            <person name="Amaro Gonzalez C."/>
        </authorList>
    </citation>
    <scope>NUCLEOTIDE SEQUENCE</scope>
</reference>
<dbReference type="EMBL" id="GBXM01102583">
    <property type="protein sequence ID" value="JAH05994.1"/>
    <property type="molecule type" value="Transcribed_RNA"/>
</dbReference>
<dbReference type="AlphaFoldDB" id="A0A0E9PNB0"/>
<sequence>MCFNSKCNEFSQAFRSNNYGIHSVCRGITKRSLAQIGV</sequence>
<evidence type="ECO:0000313" key="1">
    <source>
        <dbReference type="EMBL" id="JAH05994.1"/>
    </source>
</evidence>
<reference evidence="1" key="2">
    <citation type="journal article" date="2015" name="Fish Shellfish Immunol.">
        <title>Early steps in the European eel (Anguilla anguilla)-Vibrio vulnificus interaction in the gills: Role of the RtxA13 toxin.</title>
        <authorList>
            <person name="Callol A."/>
            <person name="Pajuelo D."/>
            <person name="Ebbesson L."/>
            <person name="Teles M."/>
            <person name="MacKenzie S."/>
            <person name="Amaro C."/>
        </authorList>
    </citation>
    <scope>NUCLEOTIDE SEQUENCE</scope>
</reference>
<organism evidence="1">
    <name type="scientific">Anguilla anguilla</name>
    <name type="common">European freshwater eel</name>
    <name type="synonym">Muraena anguilla</name>
    <dbReference type="NCBI Taxonomy" id="7936"/>
    <lineage>
        <taxon>Eukaryota</taxon>
        <taxon>Metazoa</taxon>
        <taxon>Chordata</taxon>
        <taxon>Craniata</taxon>
        <taxon>Vertebrata</taxon>
        <taxon>Euteleostomi</taxon>
        <taxon>Actinopterygii</taxon>
        <taxon>Neopterygii</taxon>
        <taxon>Teleostei</taxon>
        <taxon>Anguilliformes</taxon>
        <taxon>Anguillidae</taxon>
        <taxon>Anguilla</taxon>
    </lineage>
</organism>
<proteinExistence type="predicted"/>
<protein>
    <submittedName>
        <fullName evidence="1">Uncharacterized protein</fullName>
    </submittedName>
</protein>
<accession>A0A0E9PNB0</accession>
<name>A0A0E9PNB0_ANGAN</name>